<name>A0A0F8Y769_9ZZZZ</name>
<feature type="non-terminal residue" evidence="1">
    <location>
        <position position="1"/>
    </location>
</feature>
<comment type="caution">
    <text evidence="1">The sequence shown here is derived from an EMBL/GenBank/DDBJ whole genome shotgun (WGS) entry which is preliminary data.</text>
</comment>
<feature type="non-terminal residue" evidence="1">
    <location>
        <position position="379"/>
    </location>
</feature>
<proteinExistence type="predicted"/>
<sequence>FKGVPRLVPEVSITVEELHGRETAEDNLVYGPRALPEDSPLLPGGGIVSSPGVDVLKAAGKVAELGVLRDIEELGGLRRQDPEEFSPRRAQLEEEVAQQTALEVTSILDLAENLDVPRRVIGKPVARAALEPLALAADAANALSPANLPLVPSIRGVTRPPITGGQIRGATSVEILSYITDPLNAALFLGVAVKAARAATLGVKLSLAESQILRKAVPRARQLLAEEAGGRASKAAATAWPTHEAALKVNPATGKSIKLTGTRHFTPGAKESEAGLFFAETPNPAFGPVGETADITLKNPLVVGSQGDAIRRLYPTVAERVRESNELNKVRNALGGFPTNEAVIARPDLMSILRGVDERIATLAKGQGFDGIVYTSDKS</sequence>
<dbReference type="AlphaFoldDB" id="A0A0F8Y769"/>
<protein>
    <submittedName>
        <fullName evidence="1">Uncharacterized protein</fullName>
    </submittedName>
</protein>
<reference evidence="1" key="1">
    <citation type="journal article" date="2015" name="Nature">
        <title>Complex archaea that bridge the gap between prokaryotes and eukaryotes.</title>
        <authorList>
            <person name="Spang A."/>
            <person name="Saw J.H."/>
            <person name="Jorgensen S.L."/>
            <person name="Zaremba-Niedzwiedzka K."/>
            <person name="Martijn J."/>
            <person name="Lind A.E."/>
            <person name="van Eijk R."/>
            <person name="Schleper C."/>
            <person name="Guy L."/>
            <person name="Ettema T.J."/>
        </authorList>
    </citation>
    <scope>NUCLEOTIDE SEQUENCE</scope>
</reference>
<evidence type="ECO:0000313" key="1">
    <source>
        <dbReference type="EMBL" id="KKK69465.1"/>
    </source>
</evidence>
<dbReference type="EMBL" id="LAZR01058636">
    <property type="protein sequence ID" value="KKK69465.1"/>
    <property type="molecule type" value="Genomic_DNA"/>
</dbReference>
<organism evidence="1">
    <name type="scientific">marine sediment metagenome</name>
    <dbReference type="NCBI Taxonomy" id="412755"/>
    <lineage>
        <taxon>unclassified sequences</taxon>
        <taxon>metagenomes</taxon>
        <taxon>ecological metagenomes</taxon>
    </lineage>
</organism>
<accession>A0A0F8Y769</accession>
<gene>
    <name evidence="1" type="ORF">LCGC14_2933760</name>
</gene>